<dbReference type="InterPro" id="IPR025887">
    <property type="entry name" value="Glyco_hydro_31_N_dom"/>
</dbReference>
<organism evidence="8 9">
    <name type="scientific">Alistipes indistinctus YIT 12060</name>
    <dbReference type="NCBI Taxonomy" id="742725"/>
    <lineage>
        <taxon>Bacteria</taxon>
        <taxon>Pseudomonadati</taxon>
        <taxon>Bacteroidota</taxon>
        <taxon>Bacteroidia</taxon>
        <taxon>Bacteroidales</taxon>
        <taxon>Rikenellaceae</taxon>
        <taxon>Alistipes</taxon>
    </lineage>
</organism>
<dbReference type="Gene3D" id="3.20.20.80">
    <property type="entry name" value="Glycosidases"/>
    <property type="match status" value="2"/>
</dbReference>
<dbReference type="AlphaFoldDB" id="G5H5N5"/>
<dbReference type="InterPro" id="IPR000322">
    <property type="entry name" value="Glyco_hydro_31_TIM"/>
</dbReference>
<comment type="similarity">
    <text evidence="1 2">Belongs to the glycosyl hydrolase 31 family.</text>
</comment>
<evidence type="ECO:0000259" key="5">
    <source>
        <dbReference type="Pfam" id="PF13802"/>
    </source>
</evidence>
<reference evidence="8 9" key="1">
    <citation type="submission" date="2011-08" db="EMBL/GenBank/DDBJ databases">
        <title>The Genome Sequence of Alistipes indistinctus YIT 12060.</title>
        <authorList>
            <consortium name="The Broad Institute Genome Sequencing Platform"/>
            <person name="Earl A."/>
            <person name="Ward D."/>
            <person name="Feldgarden M."/>
            <person name="Gevers D."/>
            <person name="Morotomi M."/>
            <person name="Young S.K."/>
            <person name="Zeng Q."/>
            <person name="Gargeya S."/>
            <person name="Fitzgerald M."/>
            <person name="Haas B."/>
            <person name="Abouelleil A."/>
            <person name="Alvarado L."/>
            <person name="Arachchi H.M."/>
            <person name="Berlin A."/>
            <person name="Brown A."/>
            <person name="Chapman S.B."/>
            <person name="Chen Z."/>
            <person name="Dunbar C."/>
            <person name="Freedman E."/>
            <person name="Gearin G."/>
            <person name="Gellesch M."/>
            <person name="Goldberg J."/>
            <person name="Griggs A."/>
            <person name="Gujja S."/>
            <person name="Heiman D."/>
            <person name="Howarth C."/>
            <person name="Larson L."/>
            <person name="Lui A."/>
            <person name="MacDonald P.J.P."/>
            <person name="Montmayeur A."/>
            <person name="Murphy C."/>
            <person name="Neiman D."/>
            <person name="Pearson M."/>
            <person name="Priest M."/>
            <person name="Roberts A."/>
            <person name="Saif S."/>
            <person name="Shea T."/>
            <person name="Shenoy N."/>
            <person name="Sisk P."/>
            <person name="Stolte C."/>
            <person name="Sykes S."/>
            <person name="Wortman J."/>
            <person name="Nusbaum C."/>
            <person name="Birren B."/>
        </authorList>
    </citation>
    <scope>NUCLEOTIDE SEQUENCE [LARGE SCALE GENOMIC DNA]</scope>
    <source>
        <strain evidence="8 9">YIT 12060</strain>
    </source>
</reference>
<evidence type="ECO:0008006" key="10">
    <source>
        <dbReference type="Google" id="ProtNLM"/>
    </source>
</evidence>
<feature type="domain" description="DUF5110" evidence="6">
    <location>
        <begin position="680"/>
        <end position="748"/>
    </location>
</feature>
<evidence type="ECO:0000256" key="2">
    <source>
        <dbReference type="RuleBase" id="RU361185"/>
    </source>
</evidence>
<dbReference type="Gene3D" id="2.60.40.1180">
    <property type="entry name" value="Golgi alpha-mannosidase II"/>
    <property type="match status" value="2"/>
</dbReference>
<dbReference type="Pfam" id="PF17137">
    <property type="entry name" value="DUF5110"/>
    <property type="match status" value="1"/>
</dbReference>
<evidence type="ECO:0000259" key="4">
    <source>
        <dbReference type="Pfam" id="PF01055"/>
    </source>
</evidence>
<keyword evidence="3" id="KW-0732">Signal</keyword>
<dbReference type="Proteomes" id="UP000006008">
    <property type="component" value="Unassembled WGS sequence"/>
</dbReference>
<feature type="chain" id="PRO_5003477613" description="DUF5110 domain-containing protein" evidence="3">
    <location>
        <begin position="21"/>
        <end position="792"/>
    </location>
</feature>
<dbReference type="GO" id="GO:0004553">
    <property type="term" value="F:hydrolase activity, hydrolyzing O-glycosyl compounds"/>
    <property type="evidence" value="ECO:0007669"/>
    <property type="project" value="InterPro"/>
</dbReference>
<feature type="domain" description="Glycoside hydrolase family 31 TIM barrel" evidence="4">
    <location>
        <begin position="279"/>
        <end position="574"/>
    </location>
</feature>
<comment type="caution">
    <text evidence="8">The sequence shown here is derived from an EMBL/GenBank/DDBJ whole genome shotgun (WGS) entry which is preliminary data.</text>
</comment>
<keyword evidence="2" id="KW-0326">Glycosidase</keyword>
<evidence type="ECO:0000313" key="9">
    <source>
        <dbReference type="Proteomes" id="UP000006008"/>
    </source>
</evidence>
<dbReference type="eggNOG" id="COG1501">
    <property type="taxonomic scope" value="Bacteria"/>
</dbReference>
<dbReference type="GO" id="GO:0030246">
    <property type="term" value="F:carbohydrate binding"/>
    <property type="evidence" value="ECO:0007669"/>
    <property type="project" value="InterPro"/>
</dbReference>
<dbReference type="Pfam" id="PF01055">
    <property type="entry name" value="Glyco_hydro_31_2nd"/>
    <property type="match status" value="1"/>
</dbReference>
<dbReference type="Gene3D" id="2.60.40.1760">
    <property type="entry name" value="glycosyl hydrolase (family 31)"/>
    <property type="match status" value="1"/>
</dbReference>
<dbReference type="RefSeq" id="WP_009133051.1">
    <property type="nucleotide sequence ID" value="NZ_CP102250.1"/>
</dbReference>
<dbReference type="SUPFAM" id="SSF51011">
    <property type="entry name" value="Glycosyl hydrolase domain"/>
    <property type="match status" value="1"/>
</dbReference>
<dbReference type="CDD" id="cd14752">
    <property type="entry name" value="GH31_N"/>
    <property type="match status" value="1"/>
</dbReference>
<sequence>MKRLFLYVIAALLAVQGAWAAAPARYELKLRSGQKMRIDVCSDRIFRVRVTPADTFAESLLERYGLLKTDWEPVQVTQRNEGGVVVLGTPACRIRIDRKDGRISVTDLKGNAILREASYLAPGAPLITALGQSLNEKFQKPRRDEAIIGDTTKNGAQQQQQTEVGDMSRNSILSFTLADDERFYGGGSTSRDHIQHRGEVLRMWASYQIAEAPIPFMMSSAGWGVFDNTTVRSYFDVARYDKERLLIYNTAPGADFYVMVGGSMPQTLGLYTSLTGRAYVLPRWMYGLSFGGHMQENQFEMMDDAVRFRTEKVPCDVMWIEPQWMSKYYDFSTEKSWNYKLFPPEGYWVEKQFPKHEWKTSFVGRLHGLGYKLGLWLCIDHDQSIVEEDIIAAREGRPQSGKEHWFDHLTNFMDQGVDGFKLDPARTLDEHPDREYYNGFTDKEMHNLNQVLMPRQMNRVFRDHKGIRPWQHYCGGFAGTQRWTANQSGDNGGERTALFDQLNLGSSGLMNTSCDVMSAKDEMAALHMGVFLPWIQINSWFGLLHPWYFPDKEKAMYRDYIQLRHDLFPYIYSAALNGHLTGMPILRSMPLVYPDDRNVDDMVFQYMFGDNLLIGVFSDSIYLPKGDWIDFWTGEQLRGEGKEIRHAIPDNRAGLAFVKAGAILPMQKPVQYIGERPLDTLILKVYPSGNSSYTLYEDDGVTFDYEQGKIAKTVFDCRQSGGRTELVVNPAEGDYNGMYPARVYEVEMRLASRPGSVTVDGVKTDAWSYGDGLLKVAVTQPDVRKKSVLVAE</sequence>
<evidence type="ECO:0000313" key="8">
    <source>
        <dbReference type="EMBL" id="EHB93474.1"/>
    </source>
</evidence>
<keyword evidence="2" id="KW-0378">Hydrolase</keyword>
<dbReference type="PATRIC" id="fig|742725.3.peg.278"/>
<name>G5H5N5_9BACT</name>
<dbReference type="Pfam" id="PF13802">
    <property type="entry name" value="Gal_mutarotas_2"/>
    <property type="match status" value="1"/>
</dbReference>
<dbReference type="EMBL" id="ADLD01000003">
    <property type="protein sequence ID" value="EHB93474.1"/>
    <property type="molecule type" value="Genomic_DNA"/>
</dbReference>
<dbReference type="InterPro" id="IPR011013">
    <property type="entry name" value="Gal_mutarotase_sf_dom"/>
</dbReference>
<feature type="domain" description="Glycoside hydrolase family 31 N-terminal" evidence="5">
    <location>
        <begin position="36"/>
        <end position="236"/>
    </location>
</feature>
<evidence type="ECO:0000256" key="1">
    <source>
        <dbReference type="ARBA" id="ARBA00007806"/>
    </source>
</evidence>
<dbReference type="HOGENOM" id="CLU_000631_7_2_10"/>
<evidence type="ECO:0000259" key="7">
    <source>
        <dbReference type="Pfam" id="PF21365"/>
    </source>
</evidence>
<dbReference type="GO" id="GO:0005975">
    <property type="term" value="P:carbohydrate metabolic process"/>
    <property type="evidence" value="ECO:0007669"/>
    <property type="project" value="InterPro"/>
</dbReference>
<dbReference type="PANTHER" id="PTHR43863:SF2">
    <property type="entry name" value="MALTASE-GLUCOAMYLASE"/>
    <property type="match status" value="1"/>
</dbReference>
<gene>
    <name evidence="8" type="ORF">HMPREF9450_00245</name>
</gene>
<dbReference type="SUPFAM" id="SSF51445">
    <property type="entry name" value="(Trans)glycosidases"/>
    <property type="match status" value="1"/>
</dbReference>
<evidence type="ECO:0000259" key="6">
    <source>
        <dbReference type="Pfam" id="PF17137"/>
    </source>
</evidence>
<keyword evidence="9" id="KW-1185">Reference proteome</keyword>
<feature type="signal peptide" evidence="3">
    <location>
        <begin position="1"/>
        <end position="20"/>
    </location>
</feature>
<dbReference type="InterPro" id="IPR051816">
    <property type="entry name" value="Glycosyl_Hydrolase_31"/>
</dbReference>
<dbReference type="PANTHER" id="PTHR43863">
    <property type="entry name" value="HYDROLASE, PUTATIVE (AFU_ORTHOLOGUE AFUA_1G03140)-RELATED"/>
    <property type="match status" value="1"/>
</dbReference>
<dbReference type="STRING" id="742725.HMPREF9450_00245"/>
<dbReference type="GeneID" id="92816666"/>
<accession>G5H5N5</accession>
<dbReference type="InterPro" id="IPR048395">
    <property type="entry name" value="Glyco_hydro_31_C"/>
</dbReference>
<protein>
    <recommendedName>
        <fullName evidence="10">DUF5110 domain-containing protein</fullName>
    </recommendedName>
</protein>
<dbReference type="Pfam" id="PF21365">
    <property type="entry name" value="Glyco_hydro_31_3rd"/>
    <property type="match status" value="1"/>
</dbReference>
<feature type="domain" description="Glycosyl hydrolase family 31 C-terminal" evidence="7">
    <location>
        <begin position="582"/>
        <end position="664"/>
    </location>
</feature>
<evidence type="ECO:0000256" key="3">
    <source>
        <dbReference type="SAM" id="SignalP"/>
    </source>
</evidence>
<proteinExistence type="inferred from homology"/>
<dbReference type="OrthoDB" id="176168at2"/>
<dbReference type="InterPro" id="IPR033403">
    <property type="entry name" value="DUF5110"/>
</dbReference>
<dbReference type="SUPFAM" id="SSF74650">
    <property type="entry name" value="Galactose mutarotase-like"/>
    <property type="match status" value="1"/>
</dbReference>
<dbReference type="InterPro" id="IPR017853">
    <property type="entry name" value="GH"/>
</dbReference>
<dbReference type="InterPro" id="IPR013780">
    <property type="entry name" value="Glyco_hydro_b"/>
</dbReference>